<evidence type="ECO:0000313" key="2">
    <source>
        <dbReference type="Proteomes" id="UP000307000"/>
    </source>
</evidence>
<sequence length="86" mass="9543">MQRRSKKPNLTRAGLTREHYKMFEIWPAIVQRIQSSLSLVNIAFSKWISTPVSIAAAVTRVLKPFVLGLVIMNASGSKLGCASKRS</sequence>
<dbReference type="Proteomes" id="UP000307000">
    <property type="component" value="Chromosome"/>
</dbReference>
<organism evidence="1 2">
    <name type="scientific">Glutamicibacter creatinolyticus</name>
    <dbReference type="NCBI Taxonomy" id="162496"/>
    <lineage>
        <taxon>Bacteria</taxon>
        <taxon>Bacillati</taxon>
        <taxon>Actinomycetota</taxon>
        <taxon>Actinomycetes</taxon>
        <taxon>Micrococcales</taxon>
        <taxon>Micrococcaceae</taxon>
        <taxon>Glutamicibacter</taxon>
    </lineage>
</organism>
<reference evidence="1 2" key="1">
    <citation type="submission" date="2018-12" db="EMBL/GenBank/DDBJ databases">
        <title>Complete Genome Sequence of Glutamicibacter creatinolyticus strain LGCM259,isolated from an abscess of a 12-year-old mare in Italy.</title>
        <authorList>
            <person name="Santos R.G."/>
            <person name="Silva A.L."/>
            <person name="Seyffert N."/>
            <person name="Castro T.L.P."/>
            <person name="Attili A.R."/>
            <person name="Rifici C."/>
            <person name="Mazzullo G."/>
            <person name="Brenig B."/>
            <person name="Venanzi F."/>
            <person name="Azevedo V."/>
        </authorList>
    </citation>
    <scope>NUCLEOTIDE SEQUENCE [LARGE SCALE GENOMIC DNA]</scope>
    <source>
        <strain evidence="1 2">LGCM 259</strain>
    </source>
</reference>
<accession>A0A5B7WSF7</accession>
<dbReference type="EMBL" id="CP034412">
    <property type="protein sequence ID" value="QCY47041.1"/>
    <property type="molecule type" value="Genomic_DNA"/>
</dbReference>
<proteinExistence type="predicted"/>
<protein>
    <submittedName>
        <fullName evidence="1">Uncharacterized protein</fullName>
    </submittedName>
</protein>
<gene>
    <name evidence="1" type="ORF">GcLGCM259_1308</name>
</gene>
<dbReference type="KEGG" id="gcr:GcLGCM259_1308"/>
<dbReference type="AlphaFoldDB" id="A0A5B7WSF7"/>
<evidence type="ECO:0000313" key="1">
    <source>
        <dbReference type="EMBL" id="QCY47041.1"/>
    </source>
</evidence>
<keyword evidence="2" id="KW-1185">Reference proteome</keyword>
<name>A0A5B7WSF7_9MICC</name>